<protein>
    <submittedName>
        <fullName evidence="3">Helix-turn-helix domain-containing protein</fullName>
    </submittedName>
</protein>
<dbReference type="InterPro" id="IPR009057">
    <property type="entry name" value="Homeodomain-like_sf"/>
</dbReference>
<dbReference type="InterPro" id="IPR055247">
    <property type="entry name" value="InsJ-like_HTH"/>
</dbReference>
<dbReference type="RefSeq" id="WP_317714754.1">
    <property type="nucleotide sequence ID" value="NZ_JAWLUM010000005.1"/>
</dbReference>
<comment type="caution">
    <text evidence="3">The sequence shown here is derived from an EMBL/GenBank/DDBJ whole genome shotgun (WGS) entry which is preliminary data.</text>
</comment>
<dbReference type="Pfam" id="PF13518">
    <property type="entry name" value="HTH_28"/>
    <property type="match status" value="1"/>
</dbReference>
<dbReference type="Gene3D" id="1.10.10.10">
    <property type="entry name" value="Winged helix-like DNA-binding domain superfamily/Winged helix DNA-binding domain"/>
    <property type="match status" value="1"/>
</dbReference>
<reference evidence="3 4" key="1">
    <citation type="submission" date="2023-10" db="EMBL/GenBank/DDBJ databases">
        <title>Development of a sustainable strategy for remediation of hydrocarbon-contaminated territories based on the waste exchange concept.</title>
        <authorList>
            <person name="Krivoruchko A."/>
        </authorList>
    </citation>
    <scope>NUCLEOTIDE SEQUENCE [LARGE SCALE GENOMIC DNA]</scope>
    <source>
        <strain evidence="3 4">IEGM 1236</strain>
    </source>
</reference>
<dbReference type="Proteomes" id="UP001185792">
    <property type="component" value="Unassembled WGS sequence"/>
</dbReference>
<dbReference type="EMBL" id="JAWLUM010000005">
    <property type="protein sequence ID" value="MDV7136785.1"/>
    <property type="molecule type" value="Genomic_DNA"/>
</dbReference>
<organism evidence="3 4">
    <name type="scientific">Williamsia marianensis</name>
    <dbReference type="NCBI Taxonomy" id="85044"/>
    <lineage>
        <taxon>Bacteria</taxon>
        <taxon>Bacillati</taxon>
        <taxon>Actinomycetota</taxon>
        <taxon>Actinomycetes</taxon>
        <taxon>Mycobacteriales</taxon>
        <taxon>Nocardiaceae</taxon>
        <taxon>Williamsia</taxon>
    </lineage>
</organism>
<gene>
    <name evidence="3" type="ORF">R4198_24080</name>
</gene>
<dbReference type="InterPro" id="IPR036388">
    <property type="entry name" value="WH-like_DNA-bd_sf"/>
</dbReference>
<dbReference type="SUPFAM" id="SSF46689">
    <property type="entry name" value="Homeodomain-like"/>
    <property type="match status" value="1"/>
</dbReference>
<feature type="region of interest" description="Disordered" evidence="1">
    <location>
        <begin position="48"/>
        <end position="69"/>
    </location>
</feature>
<sequence length="136" mass="15414">MPISQRGVTLEVRLRAVLEVVDGAPVVEVAERYGVTRQTITGWRKRYEAAGPDGLGDRSRRPHSSPTRISPDLEALICEMRRHHRRWGARRITYELAREIGDTDRSPIVGTFRAALLRPAKSSLFKDLRVDRLGLT</sequence>
<proteinExistence type="predicted"/>
<name>A0ABU4EZU7_WILMA</name>
<evidence type="ECO:0000313" key="4">
    <source>
        <dbReference type="Proteomes" id="UP001185792"/>
    </source>
</evidence>
<evidence type="ECO:0000259" key="2">
    <source>
        <dbReference type="Pfam" id="PF13518"/>
    </source>
</evidence>
<feature type="domain" description="Insertion element IS150 protein InsJ-like helix-turn-helix" evidence="2">
    <location>
        <begin position="13"/>
        <end position="63"/>
    </location>
</feature>
<evidence type="ECO:0000313" key="3">
    <source>
        <dbReference type="EMBL" id="MDV7136785.1"/>
    </source>
</evidence>
<accession>A0ABU4EZU7</accession>
<keyword evidence="4" id="KW-1185">Reference proteome</keyword>
<evidence type="ECO:0000256" key="1">
    <source>
        <dbReference type="SAM" id="MobiDB-lite"/>
    </source>
</evidence>